<dbReference type="Gene3D" id="2.30.30.140">
    <property type="match status" value="1"/>
</dbReference>
<organism evidence="3 4">
    <name type="scientific">Erythranthe guttata</name>
    <name type="common">Yellow monkey flower</name>
    <name type="synonym">Mimulus guttatus</name>
    <dbReference type="NCBI Taxonomy" id="4155"/>
    <lineage>
        <taxon>Eukaryota</taxon>
        <taxon>Viridiplantae</taxon>
        <taxon>Streptophyta</taxon>
        <taxon>Embryophyta</taxon>
        <taxon>Tracheophyta</taxon>
        <taxon>Spermatophyta</taxon>
        <taxon>Magnoliopsida</taxon>
        <taxon>eudicotyledons</taxon>
        <taxon>Gunneridae</taxon>
        <taxon>Pentapetalae</taxon>
        <taxon>asterids</taxon>
        <taxon>lamiids</taxon>
        <taxon>Lamiales</taxon>
        <taxon>Phrymaceae</taxon>
        <taxon>Erythranthe</taxon>
    </lineage>
</organism>
<evidence type="ECO:0000259" key="2">
    <source>
        <dbReference type="Pfam" id="PF16719"/>
    </source>
</evidence>
<reference evidence="3 4" key="1">
    <citation type="journal article" date="2013" name="Proc. Natl. Acad. Sci. U.S.A.">
        <title>Fine-scale variation in meiotic recombination in Mimulus inferred from population shotgun sequencing.</title>
        <authorList>
            <person name="Hellsten U."/>
            <person name="Wright K.M."/>
            <person name="Jenkins J."/>
            <person name="Shu S."/>
            <person name="Yuan Y."/>
            <person name="Wessler S.R."/>
            <person name="Schmutz J."/>
            <person name="Willis J.H."/>
            <person name="Rokhsar D.S."/>
        </authorList>
    </citation>
    <scope>NUCLEOTIDE SEQUENCE [LARGE SCALE GENOMIC DNA]</scope>
    <source>
        <strain evidence="4">cv. DUN x IM62</strain>
    </source>
</reference>
<dbReference type="PANTHER" id="PTHR36384:SF1">
    <property type="entry name" value="SAWADEE PROTEIN"/>
    <property type="match status" value="1"/>
</dbReference>
<feature type="compositionally biased region" description="Polar residues" evidence="1">
    <location>
        <begin position="213"/>
        <end position="222"/>
    </location>
</feature>
<feature type="compositionally biased region" description="Polar residues" evidence="1">
    <location>
        <begin position="196"/>
        <end position="205"/>
    </location>
</feature>
<dbReference type="AlphaFoldDB" id="A0A022R3Y4"/>
<dbReference type="Pfam" id="PF16719">
    <property type="entry name" value="SAWADEE"/>
    <property type="match status" value="1"/>
</dbReference>
<evidence type="ECO:0000256" key="1">
    <source>
        <dbReference type="SAM" id="MobiDB-lite"/>
    </source>
</evidence>
<dbReference type="Proteomes" id="UP000030748">
    <property type="component" value="Unassembled WGS sequence"/>
</dbReference>
<name>A0A022R3Y4_ERYGU</name>
<dbReference type="EMBL" id="KI630758">
    <property type="protein sequence ID" value="EYU33520.1"/>
    <property type="molecule type" value="Genomic_DNA"/>
</dbReference>
<proteinExistence type="predicted"/>
<feature type="domain" description="SAWADEE" evidence="2">
    <location>
        <begin position="21"/>
        <end position="162"/>
    </location>
</feature>
<dbReference type="GO" id="GO:0003682">
    <property type="term" value="F:chromatin binding"/>
    <property type="evidence" value="ECO:0007669"/>
    <property type="project" value="InterPro"/>
</dbReference>
<gene>
    <name evidence="3" type="ORF">MIMGU_mgv1a010037mg</name>
</gene>
<dbReference type="PANTHER" id="PTHR36384">
    <property type="entry name" value="SAWADEE PROTEIN"/>
    <property type="match status" value="1"/>
</dbReference>
<protein>
    <recommendedName>
        <fullName evidence="2">SAWADEE domain-containing protein</fullName>
    </recommendedName>
</protein>
<dbReference type="eggNOG" id="ENOG502RYMA">
    <property type="taxonomic scope" value="Eukaryota"/>
</dbReference>
<accession>A0A022R3Y4</accession>
<feature type="region of interest" description="Disordered" evidence="1">
    <location>
        <begin position="196"/>
        <end position="222"/>
    </location>
</feature>
<evidence type="ECO:0000313" key="3">
    <source>
        <dbReference type="EMBL" id="EYU33520.1"/>
    </source>
</evidence>
<dbReference type="STRING" id="4155.A0A022R3Y4"/>
<dbReference type="InterPro" id="IPR032001">
    <property type="entry name" value="SAWADEE_dom"/>
</dbReference>
<keyword evidence="4" id="KW-1185">Reference proteome</keyword>
<sequence>MPGEIVGKVIKSEAEDLPSVYDLEYRASEDDAWYSVYVVFDAQSHTLTIKYLCTPEVYERVLHAAEFHTESQADELARRFRPISQQLQDHDCAKLQIGATVCAAHGTGDNDLRFYDAVIDDVNRRSHSFRGEEEECLCTFVLFWKHGRGDGTLTTANIGSICTLESDYQIDPRIFDFVTLVKQKISASKYISVSESLGSASNGPSSLKKKNNVESSQIRPLETKNSMTRKSLKWESEVRSRDEDIGSEPCDVLAGAEEKDLNPSSIKKFIFEQTTILPQALVFPRLSSDPFARGAIVVDSQKKVQTIYKFLDNPNNLIVSSRGR</sequence>
<evidence type="ECO:0000313" key="4">
    <source>
        <dbReference type="Proteomes" id="UP000030748"/>
    </source>
</evidence>